<dbReference type="InterPro" id="IPR058660">
    <property type="entry name" value="WHD_DnaB"/>
</dbReference>
<feature type="domain" description="Replicative helicase loading/DNA remodeling protein DnaB N-terminal winged helix" evidence="4">
    <location>
        <begin position="28"/>
        <end position="257"/>
    </location>
</feature>
<gene>
    <name evidence="5" type="ORF">BMR96_00085</name>
</gene>
<evidence type="ECO:0000256" key="1">
    <source>
        <dbReference type="ARBA" id="ARBA00093462"/>
    </source>
</evidence>
<comment type="caution">
    <text evidence="5">The sequence shown here is derived from an EMBL/GenBank/DDBJ whole genome shotgun (WGS) entry which is preliminary data.</text>
</comment>
<dbReference type="GO" id="GO:0004386">
    <property type="term" value="F:helicase activity"/>
    <property type="evidence" value="ECO:0007669"/>
    <property type="project" value="UniProtKB-KW"/>
</dbReference>
<feature type="region of interest" description="Disordered" evidence="2">
    <location>
        <begin position="383"/>
        <end position="419"/>
    </location>
</feature>
<keyword evidence="5" id="KW-0547">Nucleotide-binding</keyword>
<organism evidence="5 6">
    <name type="scientific">Leuconostoc pseudomesenteroides</name>
    <dbReference type="NCBI Taxonomy" id="33968"/>
    <lineage>
        <taxon>Bacteria</taxon>
        <taxon>Bacillati</taxon>
        <taxon>Bacillota</taxon>
        <taxon>Bacilli</taxon>
        <taxon>Lactobacillales</taxon>
        <taxon>Lactobacillaceae</taxon>
        <taxon>Leuconostoc</taxon>
    </lineage>
</organism>
<evidence type="ECO:0000256" key="2">
    <source>
        <dbReference type="SAM" id="MobiDB-lite"/>
    </source>
</evidence>
<dbReference type="eggNOG" id="COG3611">
    <property type="taxonomic scope" value="Bacteria"/>
</dbReference>
<proteinExistence type="inferred from homology"/>
<evidence type="ECO:0000259" key="3">
    <source>
        <dbReference type="Pfam" id="PF07261"/>
    </source>
</evidence>
<dbReference type="EMBL" id="MPLS01000001">
    <property type="protein sequence ID" value="ORI98690.1"/>
    <property type="molecule type" value="Genomic_DNA"/>
</dbReference>
<dbReference type="STRING" id="33968.BMS77_03240"/>
<evidence type="ECO:0000313" key="6">
    <source>
        <dbReference type="Proteomes" id="UP000192288"/>
    </source>
</evidence>
<keyword evidence="5" id="KW-0378">Hydrolase</keyword>
<dbReference type="RefSeq" id="WP_080519063.1">
    <property type="nucleotide sequence ID" value="NZ_MPLS01000001.1"/>
</dbReference>
<sequence length="435" mass="49149">MTTPTDGKIEFHAKAGVFVQSQAPVTLSDLDRAFNLYTPFIGATGYALYHLLVNEVPYNTQLSHREDHNFVLDSLNMSLPDFVKVRRRLEAVGLIKTYFIEDSLGEIYTYQMFPPLDATAFFQEQLLAGLLFKFVGEDRFVTLQERYGHHGQSVIKGDNISAHFLQVFKPTTNSVLPSMPASETPTLPEAKDTFDFDGFAQLVRGTTVSQLAKHHDFIVAIHVIYGLNETTLAGYVTQAMTLDTHDLDERRLQEMLHSRRAAKKPDMTDINTAHAVATTTKRSQEMLQLIRDAQTLAPNAFIEDIKFKKGGGFVTRNEYYFINKMIRDIRLKAEVVNMLVWYELVKRNRDTVNVDTAETIANSWLQLKVDSAENALDAIDKYQPAVKTNNPRATKRQNKRIEPKLATGSETTTPQKSEQDVAAALAKLKNIKTKN</sequence>
<keyword evidence="5" id="KW-0347">Helicase</keyword>
<dbReference type="Pfam" id="PF25888">
    <property type="entry name" value="WHD_DnaB"/>
    <property type="match status" value="1"/>
</dbReference>
<comment type="similarity">
    <text evidence="1">Belongs to the DnaB/DnaD family.</text>
</comment>
<evidence type="ECO:0000313" key="5">
    <source>
        <dbReference type="EMBL" id="ORI98690.1"/>
    </source>
</evidence>
<dbReference type="AlphaFoldDB" id="A0A1X0VG55"/>
<reference evidence="5 6" key="1">
    <citation type="journal article" date="2017" name="Front. Microbiol.">
        <title>Genomic Characterization of Dairy Associated Leuconostoc Species and Diversity of Leuconostocs in Undefined Mixed Mesophilic Starter Cultures.</title>
        <authorList>
            <person name="Frantzen C.A."/>
            <person name="Kot W."/>
            <person name="Pedersen T.B."/>
            <person name="Ardo Y.M."/>
            <person name="Broadbent J.R."/>
            <person name="Neve H."/>
            <person name="Hansen L.H."/>
            <person name="Dal Bello F."/>
            <person name="Ostlie H.M."/>
            <person name="Kleppen H.P."/>
            <person name="Vogensen F.K."/>
            <person name="Holo H."/>
        </authorList>
    </citation>
    <scope>NUCLEOTIDE SEQUENCE [LARGE SCALE GENOMIC DNA]</scope>
    <source>
        <strain evidence="5 6">LMGCF08</strain>
    </source>
</reference>
<keyword evidence="5" id="KW-0067">ATP-binding</keyword>
<evidence type="ECO:0000259" key="4">
    <source>
        <dbReference type="Pfam" id="PF25888"/>
    </source>
</evidence>
<accession>A0A1X0VG55</accession>
<dbReference type="Proteomes" id="UP000192288">
    <property type="component" value="Unassembled WGS sequence"/>
</dbReference>
<feature type="domain" description="DnaB/C C-terminal" evidence="3">
    <location>
        <begin position="311"/>
        <end position="377"/>
    </location>
</feature>
<name>A0A1X0VG55_LEUPS</name>
<dbReference type="InterPro" id="IPR006343">
    <property type="entry name" value="DnaB/C_C"/>
</dbReference>
<protein>
    <submittedName>
        <fullName evidence="5">Helicase DnaB</fullName>
    </submittedName>
</protein>
<dbReference type="Pfam" id="PF07261">
    <property type="entry name" value="DnaB_2"/>
    <property type="match status" value="1"/>
</dbReference>